<sequence length="317" mass="34899">MKDAITSQKYAYAAQLFLILGIPMPKVSMCLSYLRIFYSDIAGRRLIYGLLVTLALTMISFLIETFFTCSPLSLYWKELRPTDKCLKDISTLYIHGSLNLAVDVALMGILIPRILDLKLNSRQKWMLVAIVLLGSLSVAAGIIRLVRVGTTLGKANSGKSQFDPPWDMYDVSIWTSTEIYVALICAAAPGIKPLVSRLLPKLLGTSLRSRSKTTGGSNAYELGSKMKRSTLGTRHSAVLNSSSTTNLTSVHGPYSKMTKVYSTATHDEESLDGKSDMDERPKRIQTDGIMRNTSVLVKMEQARVVDGTCKTDTCIHG</sequence>
<evidence type="ECO:0000256" key="5">
    <source>
        <dbReference type="ARBA" id="ARBA00038359"/>
    </source>
</evidence>
<evidence type="ECO:0000256" key="1">
    <source>
        <dbReference type="ARBA" id="ARBA00004141"/>
    </source>
</evidence>
<evidence type="ECO:0000256" key="2">
    <source>
        <dbReference type="ARBA" id="ARBA00022692"/>
    </source>
</evidence>
<evidence type="ECO:0000313" key="9">
    <source>
        <dbReference type="Proteomes" id="UP001521785"/>
    </source>
</evidence>
<dbReference type="InterPro" id="IPR052337">
    <property type="entry name" value="SAT4-like"/>
</dbReference>
<proteinExistence type="inferred from homology"/>
<feature type="transmembrane region" description="Helical" evidence="6">
    <location>
        <begin position="93"/>
        <end position="115"/>
    </location>
</feature>
<evidence type="ECO:0000259" key="7">
    <source>
        <dbReference type="Pfam" id="PF20684"/>
    </source>
</evidence>
<reference evidence="8 9" key="1">
    <citation type="submission" date="2024-02" db="EMBL/GenBank/DDBJ databases">
        <title>De novo assembly and annotation of 12 fungi associated with fruit tree decline syndrome in Ontario, Canada.</title>
        <authorList>
            <person name="Sulman M."/>
            <person name="Ellouze W."/>
            <person name="Ilyukhin E."/>
        </authorList>
    </citation>
    <scope>NUCLEOTIDE SEQUENCE [LARGE SCALE GENOMIC DNA]</scope>
    <source>
        <strain evidence="8 9">M42-189</strain>
    </source>
</reference>
<dbReference type="Pfam" id="PF20684">
    <property type="entry name" value="Fung_rhodopsin"/>
    <property type="match status" value="1"/>
</dbReference>
<protein>
    <recommendedName>
        <fullName evidence="7">Rhodopsin domain-containing protein</fullName>
    </recommendedName>
</protein>
<comment type="similarity">
    <text evidence="5">Belongs to the SAT4 family.</text>
</comment>
<feature type="transmembrane region" description="Helical" evidence="6">
    <location>
        <begin position="127"/>
        <end position="146"/>
    </location>
</feature>
<dbReference type="PANTHER" id="PTHR33048">
    <property type="entry name" value="PTH11-LIKE INTEGRAL MEMBRANE PROTEIN (AFU_ORTHOLOGUE AFUA_5G11245)"/>
    <property type="match status" value="1"/>
</dbReference>
<dbReference type="InterPro" id="IPR049326">
    <property type="entry name" value="Rhodopsin_dom_fungi"/>
</dbReference>
<dbReference type="PANTHER" id="PTHR33048:SF129">
    <property type="entry name" value="INTEGRAL MEMBRANE PROTEIN-RELATED"/>
    <property type="match status" value="1"/>
</dbReference>
<keyword evidence="9" id="KW-1185">Reference proteome</keyword>
<evidence type="ECO:0000313" key="8">
    <source>
        <dbReference type="EMBL" id="KAL1610123.1"/>
    </source>
</evidence>
<evidence type="ECO:0000256" key="4">
    <source>
        <dbReference type="ARBA" id="ARBA00023136"/>
    </source>
</evidence>
<organism evidence="8 9">
    <name type="scientific">Paraconiothyrium brasiliense</name>
    <dbReference type="NCBI Taxonomy" id="300254"/>
    <lineage>
        <taxon>Eukaryota</taxon>
        <taxon>Fungi</taxon>
        <taxon>Dikarya</taxon>
        <taxon>Ascomycota</taxon>
        <taxon>Pezizomycotina</taxon>
        <taxon>Dothideomycetes</taxon>
        <taxon>Pleosporomycetidae</taxon>
        <taxon>Pleosporales</taxon>
        <taxon>Massarineae</taxon>
        <taxon>Didymosphaeriaceae</taxon>
        <taxon>Paraconiothyrium</taxon>
    </lineage>
</organism>
<gene>
    <name evidence="8" type="ORF">SLS60_001788</name>
</gene>
<feature type="transmembrane region" description="Helical" evidence="6">
    <location>
        <begin position="12"/>
        <end position="34"/>
    </location>
</feature>
<name>A0ABR3S0X8_9PLEO</name>
<comment type="subcellular location">
    <subcellularLocation>
        <location evidence="1">Membrane</location>
        <topology evidence="1">Multi-pass membrane protein</topology>
    </subcellularLocation>
</comment>
<comment type="caution">
    <text evidence="8">The sequence shown here is derived from an EMBL/GenBank/DDBJ whole genome shotgun (WGS) entry which is preliminary data.</text>
</comment>
<evidence type="ECO:0000256" key="3">
    <source>
        <dbReference type="ARBA" id="ARBA00022989"/>
    </source>
</evidence>
<feature type="transmembrane region" description="Helical" evidence="6">
    <location>
        <begin position="46"/>
        <end position="73"/>
    </location>
</feature>
<feature type="domain" description="Rhodopsin" evidence="7">
    <location>
        <begin position="5"/>
        <end position="197"/>
    </location>
</feature>
<accession>A0ABR3S0X8</accession>
<keyword evidence="3 6" id="KW-1133">Transmembrane helix</keyword>
<dbReference type="Proteomes" id="UP001521785">
    <property type="component" value="Unassembled WGS sequence"/>
</dbReference>
<keyword evidence="2 6" id="KW-0812">Transmembrane</keyword>
<dbReference type="EMBL" id="JAKJXO020000002">
    <property type="protein sequence ID" value="KAL1610123.1"/>
    <property type="molecule type" value="Genomic_DNA"/>
</dbReference>
<evidence type="ECO:0000256" key="6">
    <source>
        <dbReference type="SAM" id="Phobius"/>
    </source>
</evidence>
<keyword evidence="4 6" id="KW-0472">Membrane</keyword>